<keyword evidence="5" id="KW-0004">4Fe-4S</keyword>
<keyword evidence="17" id="KW-1185">Reference proteome</keyword>
<feature type="domain" description="Nitrite/Sulfite reductase ferredoxin-like" evidence="15">
    <location>
        <begin position="343"/>
        <end position="408"/>
    </location>
</feature>
<dbReference type="PANTHER" id="PTHR32439:SF0">
    <property type="entry name" value="FERREDOXIN--NITRITE REDUCTASE, CHLOROPLASTIC"/>
    <property type="match status" value="1"/>
</dbReference>
<dbReference type="Proteomes" id="UP001556631">
    <property type="component" value="Unassembled WGS sequence"/>
</dbReference>
<gene>
    <name evidence="16" type="ORF">AB3X52_10230</name>
</gene>
<evidence type="ECO:0000256" key="11">
    <source>
        <dbReference type="ARBA" id="ARBA00023014"/>
    </source>
</evidence>
<evidence type="ECO:0000256" key="3">
    <source>
        <dbReference type="ARBA" id="ARBA00010429"/>
    </source>
</evidence>
<keyword evidence="7" id="KW-0479">Metal-binding</keyword>
<dbReference type="InterPro" id="IPR051329">
    <property type="entry name" value="NIR_SIR_4Fe-4S"/>
</dbReference>
<feature type="domain" description="Nitrite/sulphite reductase 4Fe-4S" evidence="14">
    <location>
        <begin position="167"/>
        <end position="321"/>
    </location>
</feature>
<evidence type="ECO:0000256" key="13">
    <source>
        <dbReference type="SAM" id="MobiDB-lite"/>
    </source>
</evidence>
<comment type="caution">
    <text evidence="16">The sequence shown here is derived from an EMBL/GenBank/DDBJ whole genome shotgun (WGS) entry which is preliminary data.</text>
</comment>
<feature type="domain" description="Nitrite/Sulfite reductase ferredoxin-like" evidence="15">
    <location>
        <begin position="97"/>
        <end position="159"/>
    </location>
</feature>
<evidence type="ECO:0000256" key="9">
    <source>
        <dbReference type="ARBA" id="ARBA00023002"/>
    </source>
</evidence>
<feature type="domain" description="Nitrite/sulphite reductase 4Fe-4S" evidence="14">
    <location>
        <begin position="420"/>
        <end position="538"/>
    </location>
</feature>
<comment type="function">
    <text evidence="2">Catalyzes the reduction of sulfite to sulfide, a step in the biosynthesis of sulfur-containing amino acids and cofactors.</text>
</comment>
<accession>A0ABV3T013</accession>
<dbReference type="EC" id="1.8.7.1" evidence="4"/>
<protein>
    <recommendedName>
        <fullName evidence="4">assimilatory sulfite reductase (ferredoxin)</fullName>
        <ecNumber evidence="4">1.8.7.1</ecNumber>
    </recommendedName>
</protein>
<keyword evidence="8" id="KW-0883">Thioether bond</keyword>
<comment type="cofactor">
    <cofactor evidence="1">
        <name>[4Fe-4S] cluster</name>
        <dbReference type="ChEBI" id="CHEBI:49883"/>
    </cofactor>
</comment>
<dbReference type="PRINTS" id="PR00397">
    <property type="entry name" value="SIROHAEM"/>
</dbReference>
<evidence type="ECO:0000256" key="8">
    <source>
        <dbReference type="ARBA" id="ARBA00022784"/>
    </source>
</evidence>
<keyword evidence="10" id="KW-0408">Iron</keyword>
<evidence type="ECO:0000256" key="1">
    <source>
        <dbReference type="ARBA" id="ARBA00001966"/>
    </source>
</evidence>
<dbReference type="InterPro" id="IPR005117">
    <property type="entry name" value="NiRdtase/SiRdtase_haem-b_fer"/>
</dbReference>
<dbReference type="InterPro" id="IPR006067">
    <property type="entry name" value="NO2/SO3_Rdtase_4Fe4S_dom"/>
</dbReference>
<keyword evidence="9 16" id="KW-0560">Oxidoreductase</keyword>
<dbReference type="EMBL" id="JBFPJR010000015">
    <property type="protein sequence ID" value="MEX0427997.1"/>
    <property type="molecule type" value="Genomic_DNA"/>
</dbReference>
<organism evidence="16 17">
    <name type="scientific">Nocardioides eburneus</name>
    <dbReference type="NCBI Taxonomy" id="3231482"/>
    <lineage>
        <taxon>Bacteria</taxon>
        <taxon>Bacillati</taxon>
        <taxon>Actinomycetota</taxon>
        <taxon>Actinomycetes</taxon>
        <taxon>Propionibacteriales</taxon>
        <taxon>Nocardioidaceae</taxon>
        <taxon>Nocardioides</taxon>
    </lineage>
</organism>
<evidence type="ECO:0000256" key="5">
    <source>
        <dbReference type="ARBA" id="ARBA00022485"/>
    </source>
</evidence>
<reference evidence="16 17" key="1">
    <citation type="submission" date="2024-07" db="EMBL/GenBank/DDBJ databases">
        <authorList>
            <person name="Lee S."/>
            <person name="Kang M."/>
        </authorList>
    </citation>
    <scope>NUCLEOTIDE SEQUENCE [LARGE SCALE GENOMIC DNA]</scope>
    <source>
        <strain evidence="16 17">DS6</strain>
    </source>
</reference>
<dbReference type="Pfam" id="PF01077">
    <property type="entry name" value="NIR_SIR"/>
    <property type="match status" value="2"/>
</dbReference>
<dbReference type="PROSITE" id="PS00365">
    <property type="entry name" value="NIR_SIR"/>
    <property type="match status" value="2"/>
</dbReference>
<dbReference type="RefSeq" id="WP_367993904.1">
    <property type="nucleotide sequence ID" value="NZ_JBFPJR010000015.1"/>
</dbReference>
<dbReference type="InterPro" id="IPR045854">
    <property type="entry name" value="NO2/SO3_Rdtase_4Fe4S_sf"/>
</dbReference>
<evidence type="ECO:0000256" key="10">
    <source>
        <dbReference type="ARBA" id="ARBA00023004"/>
    </source>
</evidence>
<dbReference type="InterPro" id="IPR006066">
    <property type="entry name" value="NO2/SO3_Rdtase_FeS/sirohaem_BS"/>
</dbReference>
<evidence type="ECO:0000259" key="15">
    <source>
        <dbReference type="Pfam" id="PF03460"/>
    </source>
</evidence>
<name>A0ABV3T013_9ACTN</name>
<dbReference type="PANTHER" id="PTHR32439">
    <property type="entry name" value="FERREDOXIN--NITRITE REDUCTASE, CHLOROPLASTIC"/>
    <property type="match status" value="1"/>
</dbReference>
<dbReference type="InterPro" id="IPR036136">
    <property type="entry name" value="Nit/Sulf_reduc_fer-like_dom_sf"/>
</dbReference>
<keyword evidence="11" id="KW-0411">Iron-sulfur</keyword>
<evidence type="ECO:0000256" key="7">
    <source>
        <dbReference type="ARBA" id="ARBA00022723"/>
    </source>
</evidence>
<evidence type="ECO:0000256" key="12">
    <source>
        <dbReference type="ARBA" id="ARBA00049518"/>
    </source>
</evidence>
<dbReference type="Pfam" id="PF03460">
    <property type="entry name" value="NIR_SIR_ferr"/>
    <property type="match status" value="2"/>
</dbReference>
<evidence type="ECO:0000313" key="17">
    <source>
        <dbReference type="Proteomes" id="UP001556631"/>
    </source>
</evidence>
<dbReference type="GO" id="GO:0050311">
    <property type="term" value="F:sulfite reductase (ferredoxin) activity"/>
    <property type="evidence" value="ECO:0007669"/>
    <property type="project" value="UniProtKB-EC"/>
</dbReference>
<dbReference type="Gene3D" id="3.30.413.10">
    <property type="entry name" value="Sulfite Reductase Hemoprotein, domain 1"/>
    <property type="match status" value="2"/>
</dbReference>
<dbReference type="SUPFAM" id="SSF56014">
    <property type="entry name" value="Nitrite and sulphite reductase 4Fe-4S domain-like"/>
    <property type="match status" value="2"/>
</dbReference>
<evidence type="ECO:0000313" key="16">
    <source>
        <dbReference type="EMBL" id="MEX0427997.1"/>
    </source>
</evidence>
<feature type="region of interest" description="Disordered" evidence="13">
    <location>
        <begin position="1"/>
        <end position="25"/>
    </location>
</feature>
<evidence type="ECO:0000259" key="14">
    <source>
        <dbReference type="Pfam" id="PF01077"/>
    </source>
</evidence>
<evidence type="ECO:0000256" key="2">
    <source>
        <dbReference type="ARBA" id="ARBA00003247"/>
    </source>
</evidence>
<dbReference type="Gene3D" id="3.90.480.20">
    <property type="match status" value="1"/>
</dbReference>
<comment type="similarity">
    <text evidence="3">Belongs to the nitrite and sulfite reductase 4Fe-4S domain family.</text>
</comment>
<sequence>MTEPSGRPARAPKRPRSEGQWALGYHEPLNATERFKRDDDGLRVKERVLDRYAHQGFASIDPSDLRGRFRWYGLYTQRRQGIPGGRTASLSPEELEDEFFMLRVRIPGGSLTTEQLRTIGEVSTQYARDTADITNRHNIQLHWVRIEDVPAIWGRLEAVGLSTTEACGDTPRNMLGCPVAGVAEDEVIDGSAALASLAPYVGDPRFSNLPRKYKTAVSGCAQHCTIHEINDVAFVGVVGPDGEPGFDLWVGGGLSTNPMFGRRVGVFVAADRVADVWVGVTSIFRDYGYRRSRGKARLKFLMADWGPQRFREVLETEYLKEPLPDGVAPQPPTSPYRDHVGIHRQKDGRYYLGLAPRTGRMSGTLLQQVADAAEQHGSGRVATTIEQKLIVLDVPGDRVEALATRLDALGLPSRPSGFRRQVMACSGIEFCKLAIVDTKGRAATVIEELERRLPGWDLPVTININGCPNSCARIQTGDIGLRGQIVTTDEGEPVEGFQITLGGSLTAEVGFGRKVRGLRSTAAELPDYLERVLRRYADQRLPDDSFASWARRVDEAELR</sequence>
<comment type="catalytic activity">
    <reaction evidence="12">
        <text>hydrogen sulfide + 6 oxidized [2Fe-2S]-[ferredoxin] + 3 H2O = sulfite + 6 reduced [2Fe-2S]-[ferredoxin] + 7 H(+)</text>
        <dbReference type="Rhea" id="RHEA:23132"/>
        <dbReference type="Rhea" id="RHEA-COMP:10000"/>
        <dbReference type="Rhea" id="RHEA-COMP:10001"/>
        <dbReference type="ChEBI" id="CHEBI:15377"/>
        <dbReference type="ChEBI" id="CHEBI:15378"/>
        <dbReference type="ChEBI" id="CHEBI:17359"/>
        <dbReference type="ChEBI" id="CHEBI:29919"/>
        <dbReference type="ChEBI" id="CHEBI:33737"/>
        <dbReference type="ChEBI" id="CHEBI:33738"/>
        <dbReference type="EC" id="1.8.7.1"/>
    </reaction>
</comment>
<keyword evidence="6" id="KW-0349">Heme</keyword>
<evidence type="ECO:0000256" key="4">
    <source>
        <dbReference type="ARBA" id="ARBA00012353"/>
    </source>
</evidence>
<proteinExistence type="inferred from homology"/>
<dbReference type="SUPFAM" id="SSF55124">
    <property type="entry name" value="Nitrite/Sulfite reductase N-terminal domain-like"/>
    <property type="match status" value="2"/>
</dbReference>
<evidence type="ECO:0000256" key="6">
    <source>
        <dbReference type="ARBA" id="ARBA00022617"/>
    </source>
</evidence>